<feature type="non-terminal residue" evidence="1">
    <location>
        <position position="77"/>
    </location>
</feature>
<organism evidence="1 2">
    <name type="scientific">Chaenocephalus aceratus</name>
    <name type="common">Blackfin icefish</name>
    <name type="synonym">Chaenichthys aceratus</name>
    <dbReference type="NCBI Taxonomy" id="36190"/>
    <lineage>
        <taxon>Eukaryota</taxon>
        <taxon>Metazoa</taxon>
        <taxon>Chordata</taxon>
        <taxon>Craniata</taxon>
        <taxon>Vertebrata</taxon>
        <taxon>Euteleostomi</taxon>
        <taxon>Actinopterygii</taxon>
        <taxon>Neopterygii</taxon>
        <taxon>Teleostei</taxon>
        <taxon>Neoteleostei</taxon>
        <taxon>Acanthomorphata</taxon>
        <taxon>Eupercaria</taxon>
        <taxon>Perciformes</taxon>
        <taxon>Notothenioidei</taxon>
        <taxon>Channichthyidae</taxon>
        <taxon>Chaenocephalus</taxon>
    </lineage>
</organism>
<accession>A0ACB9X104</accession>
<sequence length="77" mass="8914">VLKDTFMSLGLGTGNSSLKFKQSTFVVQLHLRRESLEWQSLDSQRQSIDLRFKDMKNMLFSNKNSTISVSLTHCKLY</sequence>
<comment type="caution">
    <text evidence="1">The sequence shown here is derived from an EMBL/GenBank/DDBJ whole genome shotgun (WGS) entry which is preliminary data.</text>
</comment>
<keyword evidence="2" id="KW-1185">Reference proteome</keyword>
<reference evidence="1" key="1">
    <citation type="submission" date="2022-05" db="EMBL/GenBank/DDBJ databases">
        <title>Chromosome-level genome of Chaenocephalus aceratus.</title>
        <authorList>
            <person name="Park H."/>
        </authorList>
    </citation>
    <scope>NUCLEOTIDE SEQUENCE</scope>
    <source>
        <strain evidence="1">KU_202001</strain>
    </source>
</reference>
<evidence type="ECO:0000313" key="1">
    <source>
        <dbReference type="EMBL" id="KAI4819487.1"/>
    </source>
</evidence>
<name>A0ACB9X104_CHAAC</name>
<dbReference type="EMBL" id="CM043794">
    <property type="protein sequence ID" value="KAI4819487.1"/>
    <property type="molecule type" value="Genomic_DNA"/>
</dbReference>
<feature type="non-terminal residue" evidence="1">
    <location>
        <position position="1"/>
    </location>
</feature>
<proteinExistence type="predicted"/>
<gene>
    <name evidence="1" type="ORF">KUCAC02_004733</name>
</gene>
<protein>
    <submittedName>
        <fullName evidence="1">Uncharacterized protein</fullName>
    </submittedName>
</protein>
<evidence type="ECO:0000313" key="2">
    <source>
        <dbReference type="Proteomes" id="UP001057452"/>
    </source>
</evidence>
<dbReference type="Proteomes" id="UP001057452">
    <property type="component" value="Chromosome 10"/>
</dbReference>